<dbReference type="Pfam" id="PF17820">
    <property type="entry name" value="PDZ_6"/>
    <property type="match status" value="1"/>
</dbReference>
<feature type="domain" description="PDZ" evidence="13">
    <location>
        <begin position="156"/>
        <end position="207"/>
    </location>
</feature>
<evidence type="ECO:0000256" key="1">
    <source>
        <dbReference type="ARBA" id="ARBA00001947"/>
    </source>
</evidence>
<evidence type="ECO:0000256" key="2">
    <source>
        <dbReference type="ARBA" id="ARBA00004141"/>
    </source>
</evidence>
<protein>
    <recommendedName>
        <fullName evidence="16">PDZ domain-containing protein</fullName>
    </recommendedName>
</protein>
<keyword evidence="4" id="KW-0645">Protease</keyword>
<dbReference type="Proteomes" id="UP000179102">
    <property type="component" value="Unassembled WGS sequence"/>
</dbReference>
<evidence type="ECO:0000256" key="11">
    <source>
        <dbReference type="SAM" id="Phobius"/>
    </source>
</evidence>
<dbReference type="InterPro" id="IPR036034">
    <property type="entry name" value="PDZ_sf"/>
</dbReference>
<gene>
    <name evidence="14" type="ORF">A2870_00060</name>
</gene>
<dbReference type="InterPro" id="IPR041489">
    <property type="entry name" value="PDZ_6"/>
</dbReference>
<keyword evidence="10 11" id="KW-0472">Membrane</keyword>
<evidence type="ECO:0000256" key="4">
    <source>
        <dbReference type="ARBA" id="ARBA00022670"/>
    </source>
</evidence>
<keyword evidence="5 11" id="KW-0812">Transmembrane</keyword>
<evidence type="ECO:0000256" key="10">
    <source>
        <dbReference type="ARBA" id="ARBA00023136"/>
    </source>
</evidence>
<feature type="domain" description="Peptidase M50" evidence="12">
    <location>
        <begin position="7"/>
        <end position="368"/>
    </location>
</feature>
<evidence type="ECO:0000256" key="8">
    <source>
        <dbReference type="ARBA" id="ARBA00022989"/>
    </source>
</evidence>
<dbReference type="AlphaFoldDB" id="A0A1F5G619"/>
<dbReference type="PANTHER" id="PTHR42837:SF2">
    <property type="entry name" value="MEMBRANE METALLOPROTEASE ARASP2, CHLOROPLASTIC-RELATED"/>
    <property type="match status" value="1"/>
</dbReference>
<dbReference type="GO" id="GO:0004222">
    <property type="term" value="F:metalloendopeptidase activity"/>
    <property type="evidence" value="ECO:0007669"/>
    <property type="project" value="InterPro"/>
</dbReference>
<proteinExistence type="inferred from homology"/>
<keyword evidence="8 11" id="KW-1133">Transmembrane helix</keyword>
<dbReference type="InterPro" id="IPR004387">
    <property type="entry name" value="Pept_M50_Zn"/>
</dbReference>
<comment type="subcellular location">
    <subcellularLocation>
        <location evidence="2">Membrane</location>
        <topology evidence="2">Multi-pass membrane protein</topology>
    </subcellularLocation>
</comment>
<evidence type="ECO:0000256" key="5">
    <source>
        <dbReference type="ARBA" id="ARBA00022692"/>
    </source>
</evidence>
<dbReference type="Gene3D" id="2.30.42.10">
    <property type="match status" value="1"/>
</dbReference>
<evidence type="ECO:0000313" key="15">
    <source>
        <dbReference type="Proteomes" id="UP000179102"/>
    </source>
</evidence>
<dbReference type="SUPFAM" id="SSF50156">
    <property type="entry name" value="PDZ domain-like"/>
    <property type="match status" value="1"/>
</dbReference>
<dbReference type="PANTHER" id="PTHR42837">
    <property type="entry name" value="REGULATOR OF SIGMA-E PROTEASE RSEP"/>
    <property type="match status" value="1"/>
</dbReference>
<keyword evidence="6" id="KW-0378">Hydrolase</keyword>
<sequence length="383" mass="42000">MLTVIVFILILSVLVMLHELGHFLMAKRAGIGVEEFGFGLPPRIWGKKIRGTIYSINWLPFGGFVRLVGEDPDDKQSFSSNKQSFSSNKKIEPKNSFAVKTLPQRILVVIAGVFMNFMLAIVIFYVVVAALGFKVSLPLLVEHKFKFVDQSKQVLVEGVNPGSAADGAGIKPGDSIIYASSQKIDSIDSLQKVIRANQDKQIELVLENPANNSKRTVFVVPQFSEELNVPAIGVGLGELLVLNYDTPMQKLLSGFIHSYNTVDYSIKIFGELIGYSMKSRDFTPVREGVSGPVGIAQITSQAVAMGPISVLQLAGLLSLNLAVVNVLPIPALDGGRFFFLLIEAVTRRKIYPKIEKWAHTIGFALLLGLIVLITFNDIAKLLR</sequence>
<evidence type="ECO:0000256" key="3">
    <source>
        <dbReference type="ARBA" id="ARBA00007931"/>
    </source>
</evidence>
<organism evidence="14 15">
    <name type="scientific">Candidatus Curtissbacteria bacterium RIFCSPHIGHO2_01_FULL_41_11</name>
    <dbReference type="NCBI Taxonomy" id="1797711"/>
    <lineage>
        <taxon>Bacteria</taxon>
        <taxon>Candidatus Curtissiibacteriota</taxon>
    </lineage>
</organism>
<accession>A0A1F5G619</accession>
<dbReference type="Pfam" id="PF02163">
    <property type="entry name" value="Peptidase_M50"/>
    <property type="match status" value="1"/>
</dbReference>
<feature type="transmembrane region" description="Helical" evidence="11">
    <location>
        <begin position="357"/>
        <end position="375"/>
    </location>
</feature>
<evidence type="ECO:0000259" key="13">
    <source>
        <dbReference type="Pfam" id="PF17820"/>
    </source>
</evidence>
<name>A0A1F5G619_9BACT</name>
<dbReference type="GO" id="GO:0016020">
    <property type="term" value="C:membrane"/>
    <property type="evidence" value="ECO:0007669"/>
    <property type="project" value="UniProtKB-SubCell"/>
</dbReference>
<dbReference type="EMBL" id="MFAZ01000016">
    <property type="protein sequence ID" value="OGD87312.1"/>
    <property type="molecule type" value="Genomic_DNA"/>
</dbReference>
<feature type="transmembrane region" description="Helical" evidence="11">
    <location>
        <begin position="106"/>
        <end position="133"/>
    </location>
</feature>
<comment type="similarity">
    <text evidence="3">Belongs to the peptidase M50B family.</text>
</comment>
<keyword evidence="9" id="KW-0482">Metalloprotease</keyword>
<evidence type="ECO:0000256" key="7">
    <source>
        <dbReference type="ARBA" id="ARBA00022833"/>
    </source>
</evidence>
<evidence type="ECO:0000259" key="12">
    <source>
        <dbReference type="Pfam" id="PF02163"/>
    </source>
</evidence>
<reference evidence="14 15" key="1">
    <citation type="journal article" date="2016" name="Nat. Commun.">
        <title>Thousands of microbial genomes shed light on interconnected biogeochemical processes in an aquifer system.</title>
        <authorList>
            <person name="Anantharaman K."/>
            <person name="Brown C.T."/>
            <person name="Hug L.A."/>
            <person name="Sharon I."/>
            <person name="Castelle C.J."/>
            <person name="Probst A.J."/>
            <person name="Thomas B.C."/>
            <person name="Singh A."/>
            <person name="Wilkins M.J."/>
            <person name="Karaoz U."/>
            <person name="Brodie E.L."/>
            <person name="Williams K.H."/>
            <person name="Hubbard S.S."/>
            <person name="Banfield J.F."/>
        </authorList>
    </citation>
    <scope>NUCLEOTIDE SEQUENCE [LARGE SCALE GENOMIC DNA]</scope>
</reference>
<dbReference type="InterPro" id="IPR008915">
    <property type="entry name" value="Peptidase_M50"/>
</dbReference>
<evidence type="ECO:0000256" key="9">
    <source>
        <dbReference type="ARBA" id="ARBA00023049"/>
    </source>
</evidence>
<evidence type="ECO:0000256" key="6">
    <source>
        <dbReference type="ARBA" id="ARBA00022801"/>
    </source>
</evidence>
<evidence type="ECO:0000313" key="14">
    <source>
        <dbReference type="EMBL" id="OGD87312.1"/>
    </source>
</evidence>
<evidence type="ECO:0008006" key="16">
    <source>
        <dbReference type="Google" id="ProtNLM"/>
    </source>
</evidence>
<dbReference type="GO" id="GO:0006508">
    <property type="term" value="P:proteolysis"/>
    <property type="evidence" value="ECO:0007669"/>
    <property type="project" value="UniProtKB-KW"/>
</dbReference>
<comment type="cofactor">
    <cofactor evidence="1">
        <name>Zn(2+)</name>
        <dbReference type="ChEBI" id="CHEBI:29105"/>
    </cofactor>
</comment>
<comment type="caution">
    <text evidence="14">The sequence shown here is derived from an EMBL/GenBank/DDBJ whole genome shotgun (WGS) entry which is preliminary data.</text>
</comment>
<keyword evidence="7" id="KW-0862">Zinc</keyword>
<dbReference type="STRING" id="1797711.A2870_00060"/>
<dbReference type="CDD" id="cd06163">
    <property type="entry name" value="S2P-M50_PDZ_RseP-like"/>
    <property type="match status" value="1"/>
</dbReference>